<sequence>MENKLNILVKALTNFIFYWAFVCFILLLLYDFTVYGQLQQLNSRLIYSSSRNDLPDYNNIFEVKSTDDGSLLIMSKNNKNQYKSIRALLPNGPTIDIELNFLDKNITHIFPLTMKYYLLLYGQKINSNMQVSGIVLDYDKQIIKDNLSVANRTIDEIEYLDLYLVMDTRLSSFLIYYVNHTKNPSLHWITYNLHLKTVFPMVDGNYGFIVDEQQSVEILNRFMTNIFIYYKSLNPITRQISENSLLYHALDVSRISDVSCSSDYSEYGNVCVLTESTEKFDNYTLFTTYQINFLSSGSAIKFQTLNISTINSTINTDLQFNIQPSFYGGSIVTSWTSLDPPAFYYDHEISDYNYTNMTGSVFRLDGTEIISWSMSQLNQFNQSKSIFHSATFNLMKNNTYILYVNYSFNEWDIFSIICQSGYKNSNIISTYPAINDNIPISDLNINITFSSEISISSNTLTIYYLDTNTNTLNFRKSYSKNSDCHILFNNTLSCNVTSSIFNQWNATYIIVMDNNFVMFSSTNEPMYGIEEYLWKFTTVPCPHFTIYKDTAIGTIQLTLDDDIKKDSISNFLDSLVKELAENRLQSNSSTSPLQHIIQLKISSTTNSCQASVTQTINYLNELINDKNTIIYKNNYTKYLDSSYGFRVNLNLWDDIKIKLLGVLIGIIVLSLIVLWARYKYLEAFIQWFSKYKNLISFFTICSGANVALLEFLTSNFAGFPTFNAPFSKSVKCWIYWMTIINTFIKNIPQLVIQNESGNEDKHLYENYNNDNIQLENGENDNEENNNRESSTFIHNEDQIN</sequence>
<proteinExistence type="predicted"/>
<feature type="transmembrane region" description="Helical" evidence="2">
    <location>
        <begin position="659"/>
        <end position="678"/>
    </location>
</feature>
<dbReference type="Proteomes" id="UP000789901">
    <property type="component" value="Unassembled WGS sequence"/>
</dbReference>
<evidence type="ECO:0000256" key="1">
    <source>
        <dbReference type="SAM" id="MobiDB-lite"/>
    </source>
</evidence>
<keyword evidence="4" id="KW-1185">Reference proteome</keyword>
<organism evidence="3 4">
    <name type="scientific">Gigaspora margarita</name>
    <dbReference type="NCBI Taxonomy" id="4874"/>
    <lineage>
        <taxon>Eukaryota</taxon>
        <taxon>Fungi</taxon>
        <taxon>Fungi incertae sedis</taxon>
        <taxon>Mucoromycota</taxon>
        <taxon>Glomeromycotina</taxon>
        <taxon>Glomeromycetes</taxon>
        <taxon>Diversisporales</taxon>
        <taxon>Gigasporaceae</taxon>
        <taxon>Gigaspora</taxon>
    </lineage>
</organism>
<name>A0ABN7VGJ7_GIGMA</name>
<feature type="transmembrane region" description="Helical" evidence="2">
    <location>
        <begin position="694"/>
        <end position="713"/>
    </location>
</feature>
<gene>
    <name evidence="3" type="ORF">GMARGA_LOCUS18360</name>
</gene>
<evidence type="ECO:0000313" key="3">
    <source>
        <dbReference type="EMBL" id="CAG8769468.1"/>
    </source>
</evidence>
<comment type="caution">
    <text evidence="3">The sequence shown here is derived from an EMBL/GenBank/DDBJ whole genome shotgun (WGS) entry which is preliminary data.</text>
</comment>
<dbReference type="EMBL" id="CAJVQB010014603">
    <property type="protein sequence ID" value="CAG8769468.1"/>
    <property type="molecule type" value="Genomic_DNA"/>
</dbReference>
<reference evidence="3 4" key="1">
    <citation type="submission" date="2021-06" db="EMBL/GenBank/DDBJ databases">
        <authorList>
            <person name="Kallberg Y."/>
            <person name="Tangrot J."/>
            <person name="Rosling A."/>
        </authorList>
    </citation>
    <scope>NUCLEOTIDE SEQUENCE [LARGE SCALE GENOMIC DNA]</scope>
    <source>
        <strain evidence="3 4">120-4 pot B 10/14</strain>
    </source>
</reference>
<protein>
    <submittedName>
        <fullName evidence="3">37866_t:CDS:1</fullName>
    </submittedName>
</protein>
<keyword evidence="2" id="KW-0472">Membrane</keyword>
<accession>A0ABN7VGJ7</accession>
<keyword evidence="2" id="KW-1133">Transmembrane helix</keyword>
<feature type="transmembrane region" description="Helical" evidence="2">
    <location>
        <begin position="12"/>
        <end position="30"/>
    </location>
</feature>
<keyword evidence="2" id="KW-0812">Transmembrane</keyword>
<evidence type="ECO:0000256" key="2">
    <source>
        <dbReference type="SAM" id="Phobius"/>
    </source>
</evidence>
<feature type="region of interest" description="Disordered" evidence="1">
    <location>
        <begin position="774"/>
        <end position="800"/>
    </location>
</feature>
<evidence type="ECO:0000313" key="4">
    <source>
        <dbReference type="Proteomes" id="UP000789901"/>
    </source>
</evidence>